<evidence type="ECO:0000313" key="2">
    <source>
        <dbReference type="Ensembl" id="ENSLOCP00000000247.1"/>
    </source>
</evidence>
<dbReference type="STRING" id="7918.ENSLOCP00000000247"/>
<dbReference type="PANTHER" id="PTHR46888">
    <property type="entry name" value="ZINC KNUCKLE DOMAINCONTAINING PROTEIN-RELATED"/>
    <property type="match status" value="1"/>
</dbReference>
<dbReference type="GO" id="GO:0006508">
    <property type="term" value="P:proteolysis"/>
    <property type="evidence" value="ECO:0007669"/>
    <property type="project" value="InterPro"/>
</dbReference>
<dbReference type="InterPro" id="IPR021109">
    <property type="entry name" value="Peptidase_aspartic_dom_sf"/>
</dbReference>
<reference evidence="3" key="1">
    <citation type="submission" date="2011-12" db="EMBL/GenBank/DDBJ databases">
        <title>The Draft Genome of Lepisosteus oculatus.</title>
        <authorList>
            <consortium name="The Broad Institute Genome Assembly &amp; Analysis Group"/>
            <consortium name="Computational R&amp;D Group"/>
            <consortium name="and Sequencing Platform"/>
            <person name="Di Palma F."/>
            <person name="Alfoldi J."/>
            <person name="Johnson J."/>
            <person name="Berlin A."/>
            <person name="Gnerre S."/>
            <person name="Jaffe D."/>
            <person name="MacCallum I."/>
            <person name="Young S."/>
            <person name="Walker B.J."/>
            <person name="Lander E.S."/>
            <person name="Lindblad-Toh K."/>
        </authorList>
    </citation>
    <scope>NUCLEOTIDE SEQUENCE [LARGE SCALE GENOMIC DNA]</scope>
</reference>
<dbReference type="AlphaFoldDB" id="W5LVU0"/>
<dbReference type="HOGENOM" id="CLU_740907_0_0_1"/>
<sequence>NVGLPGFVAIMADCLTLMEEASRALTASVTVQWETNELQRQAQGTLQAQISTVQIFTGPSNCFTGSLPTDGRPNSDFTPPPAPASPAPAQVQPSHILQKMMPEDNVEAYLRAFEQTAECLQWDRNLRASIVAPFLCGEAQKAYYDLNSASASDCTRLKAEILDRERVMTRVRALRLHQWCYDPRVSYVVLNVYLQQLPPKLQRSVAQRDPQTVDDFMTSLEKHLAAANLAGRDEDATILRRIQGSSLYTRCAIEGHESDQCLAEDTNLDCNIVHSSRNWHKGTVHTNPPVELILFNGQSLLALVDSGSALCLVTPDVVRPHQVEKNHEISVGCIHGEQREHPVARLRLCLRGPTVVITAAVVQGLPHPLLLRRN</sequence>
<dbReference type="GeneTree" id="ENSGT00990000206724"/>
<evidence type="ECO:0000313" key="3">
    <source>
        <dbReference type="Proteomes" id="UP000018468"/>
    </source>
</evidence>
<keyword evidence="3" id="KW-1185">Reference proteome</keyword>
<reference evidence="2" key="2">
    <citation type="submission" date="2025-08" db="UniProtKB">
        <authorList>
            <consortium name="Ensembl"/>
        </authorList>
    </citation>
    <scope>IDENTIFICATION</scope>
</reference>
<dbReference type="OMA" id="LNDEPTH"/>
<dbReference type="InterPro" id="IPR001969">
    <property type="entry name" value="Aspartic_peptidase_AS"/>
</dbReference>
<evidence type="ECO:0000256" key="1">
    <source>
        <dbReference type="SAM" id="MobiDB-lite"/>
    </source>
</evidence>
<dbReference type="Ensembl" id="ENSLOCT00000000247.1">
    <property type="protein sequence ID" value="ENSLOCP00000000247.1"/>
    <property type="gene ID" value="ENSLOCG00000000222.1"/>
</dbReference>
<dbReference type="PROSITE" id="PS00141">
    <property type="entry name" value="ASP_PROTEASE"/>
    <property type="match status" value="1"/>
</dbReference>
<dbReference type="eggNOG" id="ENOG502SCG2">
    <property type="taxonomic scope" value="Eukaryota"/>
</dbReference>
<dbReference type="GO" id="GO:0004190">
    <property type="term" value="F:aspartic-type endopeptidase activity"/>
    <property type="evidence" value="ECO:0007669"/>
    <property type="project" value="InterPro"/>
</dbReference>
<dbReference type="SUPFAM" id="SSF50630">
    <property type="entry name" value="Acid proteases"/>
    <property type="match status" value="1"/>
</dbReference>
<dbReference type="PANTHER" id="PTHR46888:SF15">
    <property type="entry name" value="ZINC FINGER AND SCAN DOMAIN-CONTAINING PROTEIN 12-LIKE"/>
    <property type="match status" value="1"/>
</dbReference>
<feature type="region of interest" description="Disordered" evidence="1">
    <location>
        <begin position="64"/>
        <end position="90"/>
    </location>
</feature>
<proteinExistence type="predicted"/>
<organism evidence="2 3">
    <name type="scientific">Lepisosteus oculatus</name>
    <name type="common">Spotted gar</name>
    <dbReference type="NCBI Taxonomy" id="7918"/>
    <lineage>
        <taxon>Eukaryota</taxon>
        <taxon>Metazoa</taxon>
        <taxon>Chordata</taxon>
        <taxon>Craniata</taxon>
        <taxon>Vertebrata</taxon>
        <taxon>Euteleostomi</taxon>
        <taxon>Actinopterygii</taxon>
        <taxon>Neopterygii</taxon>
        <taxon>Holostei</taxon>
        <taxon>Semionotiformes</taxon>
        <taxon>Lepisosteidae</taxon>
        <taxon>Lepisosteus</taxon>
    </lineage>
</organism>
<protein>
    <recommendedName>
        <fullName evidence="4">Peptidase A2 domain-containing protein</fullName>
    </recommendedName>
</protein>
<reference evidence="2" key="3">
    <citation type="submission" date="2025-09" db="UniProtKB">
        <authorList>
            <consortium name="Ensembl"/>
        </authorList>
    </citation>
    <scope>IDENTIFICATION</scope>
</reference>
<dbReference type="Proteomes" id="UP000018468">
    <property type="component" value="Unassembled WGS sequence"/>
</dbReference>
<accession>W5LVU0</accession>
<name>W5LVU0_LEPOC</name>
<dbReference type="InParanoid" id="W5LVU0"/>
<evidence type="ECO:0008006" key="4">
    <source>
        <dbReference type="Google" id="ProtNLM"/>
    </source>
</evidence>